<dbReference type="PANTHER" id="PTHR43194">
    <property type="entry name" value="HYDROLASE ALPHA/BETA FOLD FAMILY"/>
    <property type="match status" value="1"/>
</dbReference>
<dbReference type="PRINTS" id="PR00111">
    <property type="entry name" value="ABHYDROLASE"/>
</dbReference>
<dbReference type="GO" id="GO:0016787">
    <property type="term" value="F:hydrolase activity"/>
    <property type="evidence" value="ECO:0007669"/>
    <property type="project" value="UniProtKB-KW"/>
</dbReference>
<organism evidence="2 3">
    <name type="scientific">Myxococcus llanfairpwllgwyngyllgogerychwyrndrobwllllantysiliogogogochensis</name>
    <dbReference type="NCBI Taxonomy" id="2590453"/>
    <lineage>
        <taxon>Bacteria</taxon>
        <taxon>Pseudomonadati</taxon>
        <taxon>Myxococcota</taxon>
        <taxon>Myxococcia</taxon>
        <taxon>Myxococcales</taxon>
        <taxon>Cystobacterineae</taxon>
        <taxon>Myxococcaceae</taxon>
        <taxon>Myxococcus</taxon>
    </lineage>
</organism>
<dbReference type="InterPro" id="IPR000073">
    <property type="entry name" value="AB_hydrolase_1"/>
</dbReference>
<dbReference type="SUPFAM" id="SSF53474">
    <property type="entry name" value="alpha/beta-Hydrolases"/>
    <property type="match status" value="1"/>
</dbReference>
<feature type="domain" description="AB hydrolase-1" evidence="1">
    <location>
        <begin position="9"/>
        <end position="254"/>
    </location>
</feature>
<proteinExistence type="predicted"/>
<dbReference type="AlphaFoldDB" id="A0A540X3A7"/>
<dbReference type="Gene3D" id="3.40.50.1820">
    <property type="entry name" value="alpha/beta hydrolase"/>
    <property type="match status" value="1"/>
</dbReference>
<keyword evidence="2" id="KW-0378">Hydrolase</keyword>
<dbReference type="InterPro" id="IPR029058">
    <property type="entry name" value="AB_hydrolase_fold"/>
</dbReference>
<comment type="caution">
    <text evidence="2">The sequence shown here is derived from an EMBL/GenBank/DDBJ whole genome shotgun (WGS) entry which is preliminary data.</text>
</comment>
<protein>
    <submittedName>
        <fullName evidence="2">Alpha/beta hydrolase</fullName>
    </submittedName>
</protein>
<name>A0A540X3A7_9BACT</name>
<reference evidence="2 3" key="1">
    <citation type="submission" date="2019-06" db="EMBL/GenBank/DDBJ databases">
        <authorList>
            <person name="Livingstone P."/>
            <person name="Whitworth D."/>
        </authorList>
    </citation>
    <scope>NUCLEOTIDE SEQUENCE [LARGE SCALE GENOMIC DNA]</scope>
    <source>
        <strain evidence="2 3">AM401</strain>
    </source>
</reference>
<dbReference type="PANTHER" id="PTHR43194:SF2">
    <property type="entry name" value="PEROXISOMAL MEMBRANE PROTEIN LPX1"/>
    <property type="match status" value="1"/>
</dbReference>
<dbReference type="OrthoDB" id="9806902at2"/>
<evidence type="ECO:0000259" key="1">
    <source>
        <dbReference type="Pfam" id="PF12697"/>
    </source>
</evidence>
<sequence>MSTTSPDTIVLIHGLWMTPRSWEHWVERYKARGYKVLAPAYPGLEVEVEALREDPSPIEKLTIEETAHHLETVIRGLPRPPILIGHSFGGAMVQILLDRGLGAAGVAIDSVQVKGVLRLPFTTLRATFPILANPANRHRAVPFTHEQFRYAFTNTLTEAQSQAVYERYHVPAPGRFLFDGALANFNPHAATKVDFDKEDRAPLLFIAGSEDNIMPASLNKSNARHYNSGVVAYKEFPGRSHYICGQEGWEEVADHALSWALNPTV</sequence>
<dbReference type="Proteomes" id="UP000315369">
    <property type="component" value="Unassembled WGS sequence"/>
</dbReference>
<evidence type="ECO:0000313" key="3">
    <source>
        <dbReference type="Proteomes" id="UP000315369"/>
    </source>
</evidence>
<dbReference type="InterPro" id="IPR050228">
    <property type="entry name" value="Carboxylesterase_BioH"/>
</dbReference>
<evidence type="ECO:0000313" key="2">
    <source>
        <dbReference type="EMBL" id="TQF15710.1"/>
    </source>
</evidence>
<dbReference type="RefSeq" id="WP_141642593.1">
    <property type="nucleotide sequence ID" value="NZ_VIFM01000037.1"/>
</dbReference>
<gene>
    <name evidence="2" type="ORF">FJV41_12000</name>
</gene>
<dbReference type="EMBL" id="VIFM01000037">
    <property type="protein sequence ID" value="TQF15710.1"/>
    <property type="molecule type" value="Genomic_DNA"/>
</dbReference>
<dbReference type="Pfam" id="PF12697">
    <property type="entry name" value="Abhydrolase_6"/>
    <property type="match status" value="1"/>
</dbReference>
<keyword evidence="3" id="KW-1185">Reference proteome</keyword>
<accession>A0A540X3A7</accession>